<evidence type="ECO:0000313" key="2">
    <source>
        <dbReference type="EMBL" id="KAF2756425.1"/>
    </source>
</evidence>
<keyword evidence="3" id="KW-1185">Reference proteome</keyword>
<accession>A0A6A6W1L4</accession>
<organism evidence="2 3">
    <name type="scientific">Pseudovirgaria hyperparasitica</name>
    <dbReference type="NCBI Taxonomy" id="470096"/>
    <lineage>
        <taxon>Eukaryota</taxon>
        <taxon>Fungi</taxon>
        <taxon>Dikarya</taxon>
        <taxon>Ascomycota</taxon>
        <taxon>Pezizomycotina</taxon>
        <taxon>Dothideomycetes</taxon>
        <taxon>Dothideomycetes incertae sedis</taxon>
        <taxon>Acrospermales</taxon>
        <taxon>Acrospermaceae</taxon>
        <taxon>Pseudovirgaria</taxon>
    </lineage>
</organism>
<evidence type="ECO:0000313" key="3">
    <source>
        <dbReference type="Proteomes" id="UP000799437"/>
    </source>
</evidence>
<dbReference type="EMBL" id="ML996575">
    <property type="protein sequence ID" value="KAF2756425.1"/>
    <property type="molecule type" value="Genomic_DNA"/>
</dbReference>
<dbReference type="RefSeq" id="XP_033598876.1">
    <property type="nucleotide sequence ID" value="XM_033745607.1"/>
</dbReference>
<dbReference type="AlphaFoldDB" id="A0A6A6W1L4"/>
<proteinExistence type="predicted"/>
<feature type="compositionally biased region" description="Basic and acidic residues" evidence="1">
    <location>
        <begin position="1"/>
        <end position="11"/>
    </location>
</feature>
<dbReference type="GeneID" id="54486661"/>
<gene>
    <name evidence="2" type="ORF">EJ05DRAFT_487331</name>
</gene>
<feature type="region of interest" description="Disordered" evidence="1">
    <location>
        <begin position="1"/>
        <end position="26"/>
    </location>
</feature>
<evidence type="ECO:0000256" key="1">
    <source>
        <dbReference type="SAM" id="MobiDB-lite"/>
    </source>
</evidence>
<name>A0A6A6W1L4_9PEZI</name>
<reference evidence="2" key="1">
    <citation type="journal article" date="2020" name="Stud. Mycol.">
        <title>101 Dothideomycetes genomes: a test case for predicting lifestyles and emergence of pathogens.</title>
        <authorList>
            <person name="Haridas S."/>
            <person name="Albert R."/>
            <person name="Binder M."/>
            <person name="Bloem J."/>
            <person name="Labutti K."/>
            <person name="Salamov A."/>
            <person name="Andreopoulos B."/>
            <person name="Baker S."/>
            <person name="Barry K."/>
            <person name="Bills G."/>
            <person name="Bluhm B."/>
            <person name="Cannon C."/>
            <person name="Castanera R."/>
            <person name="Culley D."/>
            <person name="Daum C."/>
            <person name="Ezra D."/>
            <person name="Gonzalez J."/>
            <person name="Henrissat B."/>
            <person name="Kuo A."/>
            <person name="Liang C."/>
            <person name="Lipzen A."/>
            <person name="Lutzoni F."/>
            <person name="Magnuson J."/>
            <person name="Mondo S."/>
            <person name="Nolan M."/>
            <person name="Ohm R."/>
            <person name="Pangilinan J."/>
            <person name="Park H.-J."/>
            <person name="Ramirez L."/>
            <person name="Alfaro M."/>
            <person name="Sun H."/>
            <person name="Tritt A."/>
            <person name="Yoshinaga Y."/>
            <person name="Zwiers L.-H."/>
            <person name="Turgeon B."/>
            <person name="Goodwin S."/>
            <person name="Spatafora J."/>
            <person name="Crous P."/>
            <person name="Grigoriev I."/>
        </authorList>
    </citation>
    <scope>NUCLEOTIDE SEQUENCE</scope>
    <source>
        <strain evidence="2">CBS 121739</strain>
    </source>
</reference>
<dbReference type="Proteomes" id="UP000799437">
    <property type="component" value="Unassembled WGS sequence"/>
</dbReference>
<protein>
    <submittedName>
        <fullName evidence="2">Uncharacterized protein</fullName>
    </submittedName>
</protein>
<sequence length="258" mass="30353">MRRLGEMKDIAIEQPDDSGPPPLEPPITRIYCDRDMRWKLVPDYPPRMDGRPNTSRWKDETPMFTYTSQYTYGNQYYKEYLFMETEEPKCRHVYPEESSEMRAITYRSRDQRHYTITICDRLSNLPKSTLLDFYDGEYLDHALSNPSSLGPNTIMSLTILYQLLLTSGFYMFRDSQDLTWSQCVQLETTFALRNVQNYGINEGYIVYLAMLVMTREFGIMLDDRGNDGYVRHGVLIKTQENPVQGESWDAEPPPYEEE</sequence>